<dbReference type="Proteomes" id="UP001597046">
    <property type="component" value="Unassembled WGS sequence"/>
</dbReference>
<sequence length="275" mass="27355">MDESAHLSDHDDIDHIDHIDGGTEPRLDPTVEARVTALLAAAPDPGPMPDDVEARISAALADVARLRVDPGPLLDASGRADAGNPDVAAGEGNVVPLTPRAGRPKPIYLAAAVAAAAAVVAVGASALHVTKRPNGAAIVGDTRSSTSQAPASGGSTNGGLHIQLSTTAYDSVSLAAKARALLDHPDQPLRDLAAESPSIGPIGTAIGLEACLEAIGALDASTPSPEAVSADLATYDGRPAVVVVVTRGGASTAWAVERSCSTGTPGVLKGATPVP</sequence>
<evidence type="ECO:0000256" key="1">
    <source>
        <dbReference type="SAM" id="MobiDB-lite"/>
    </source>
</evidence>
<accession>A0ABW3N0B5</accession>
<keyword evidence="2" id="KW-0812">Transmembrane</keyword>
<protein>
    <submittedName>
        <fullName evidence="3">Uncharacterized protein</fullName>
    </submittedName>
</protein>
<keyword evidence="2" id="KW-0472">Membrane</keyword>
<evidence type="ECO:0000313" key="3">
    <source>
        <dbReference type="EMBL" id="MFD1055099.1"/>
    </source>
</evidence>
<proteinExistence type="predicted"/>
<feature type="transmembrane region" description="Helical" evidence="2">
    <location>
        <begin position="107"/>
        <end position="127"/>
    </location>
</feature>
<feature type="compositionally biased region" description="Polar residues" evidence="1">
    <location>
        <begin position="142"/>
        <end position="154"/>
    </location>
</feature>
<keyword evidence="2" id="KW-1133">Transmembrane helix</keyword>
<gene>
    <name evidence="3" type="ORF">ACFQ2V_12355</name>
</gene>
<organism evidence="3 4">
    <name type="scientific">Terrabacter terrigena</name>
    <dbReference type="NCBI Taxonomy" id="574718"/>
    <lineage>
        <taxon>Bacteria</taxon>
        <taxon>Bacillati</taxon>
        <taxon>Actinomycetota</taxon>
        <taxon>Actinomycetes</taxon>
        <taxon>Micrococcales</taxon>
        <taxon>Intrasporangiaceae</taxon>
        <taxon>Terrabacter</taxon>
    </lineage>
</organism>
<feature type="region of interest" description="Disordered" evidence="1">
    <location>
        <begin position="137"/>
        <end position="158"/>
    </location>
</feature>
<keyword evidence="4" id="KW-1185">Reference proteome</keyword>
<dbReference type="EMBL" id="JBHTKH010000007">
    <property type="protein sequence ID" value="MFD1055099.1"/>
    <property type="molecule type" value="Genomic_DNA"/>
</dbReference>
<evidence type="ECO:0000256" key="2">
    <source>
        <dbReference type="SAM" id="Phobius"/>
    </source>
</evidence>
<comment type="caution">
    <text evidence="3">The sequence shown here is derived from an EMBL/GenBank/DDBJ whole genome shotgun (WGS) entry which is preliminary data.</text>
</comment>
<evidence type="ECO:0000313" key="4">
    <source>
        <dbReference type="Proteomes" id="UP001597046"/>
    </source>
</evidence>
<dbReference type="RefSeq" id="WP_386052998.1">
    <property type="nucleotide sequence ID" value="NZ_JBHTKH010000007.1"/>
</dbReference>
<reference evidence="4" key="1">
    <citation type="journal article" date="2019" name="Int. J. Syst. Evol. Microbiol.">
        <title>The Global Catalogue of Microorganisms (GCM) 10K type strain sequencing project: providing services to taxonomists for standard genome sequencing and annotation.</title>
        <authorList>
            <consortium name="The Broad Institute Genomics Platform"/>
            <consortium name="The Broad Institute Genome Sequencing Center for Infectious Disease"/>
            <person name="Wu L."/>
            <person name="Ma J."/>
        </authorList>
    </citation>
    <scope>NUCLEOTIDE SEQUENCE [LARGE SCALE GENOMIC DNA]</scope>
    <source>
        <strain evidence="4">CCUG 57508</strain>
    </source>
</reference>
<name>A0ABW3N0B5_9MICO</name>
<feature type="region of interest" description="Disordered" evidence="1">
    <location>
        <begin position="1"/>
        <end position="27"/>
    </location>
</feature>